<dbReference type="CDD" id="cd00207">
    <property type="entry name" value="fer2"/>
    <property type="match status" value="1"/>
</dbReference>
<dbReference type="GO" id="GO:0051213">
    <property type="term" value="F:dioxygenase activity"/>
    <property type="evidence" value="ECO:0007669"/>
    <property type="project" value="UniProtKB-KW"/>
</dbReference>
<dbReference type="InterPro" id="IPR036010">
    <property type="entry name" value="2Fe-2S_ferredoxin-like_sf"/>
</dbReference>
<keyword evidence="4" id="KW-0479">Metal-binding</keyword>
<evidence type="ECO:0000259" key="8">
    <source>
        <dbReference type="PROSITE" id="PS51085"/>
    </source>
</evidence>
<dbReference type="InterPro" id="IPR008333">
    <property type="entry name" value="Cbr1-like_FAD-bd_dom"/>
</dbReference>
<evidence type="ECO:0000256" key="2">
    <source>
        <dbReference type="ARBA" id="ARBA00022630"/>
    </source>
</evidence>
<dbReference type="PROSITE" id="PS51384">
    <property type="entry name" value="FAD_FR"/>
    <property type="match status" value="1"/>
</dbReference>
<dbReference type="Gene3D" id="3.40.50.80">
    <property type="entry name" value="Nucleotide-binding domain of ferredoxin-NADP reductase (FNR) module"/>
    <property type="match status" value="1"/>
</dbReference>
<dbReference type="CDD" id="cd06185">
    <property type="entry name" value="PDR_like"/>
    <property type="match status" value="1"/>
</dbReference>
<proteinExistence type="predicted"/>
<dbReference type="InterPro" id="IPR017938">
    <property type="entry name" value="Riboflavin_synthase-like_b-brl"/>
</dbReference>
<dbReference type="InterPro" id="IPR012675">
    <property type="entry name" value="Beta-grasp_dom_sf"/>
</dbReference>
<name>A0A3G8JK66_9ACTN</name>
<dbReference type="AlphaFoldDB" id="A0A3G8JK66"/>
<dbReference type="Gene3D" id="2.40.30.10">
    <property type="entry name" value="Translation factors"/>
    <property type="match status" value="1"/>
</dbReference>
<dbReference type="GO" id="GO:0046872">
    <property type="term" value="F:metal ion binding"/>
    <property type="evidence" value="ECO:0007669"/>
    <property type="project" value="UniProtKB-KW"/>
</dbReference>
<dbReference type="InterPro" id="IPR017927">
    <property type="entry name" value="FAD-bd_FR_type"/>
</dbReference>
<dbReference type="Pfam" id="PF00175">
    <property type="entry name" value="NAD_binding_1"/>
    <property type="match status" value="1"/>
</dbReference>
<dbReference type="InterPro" id="IPR006058">
    <property type="entry name" value="2Fe2S_fd_BS"/>
</dbReference>
<sequence>MHAHSPSEHDLPMVVADKETIADGIVRLELRACDGHDLPSWTPGSHIDVTVGTDVIRQYSLCGDPGDRTTYEIAVLKEHQGRGGSAYVHDRLEVGERLRVKGPRNHFALVAAPSYVFIAGGIGITPIRAMIRSVGFGSARWSLTYGGRSRSSMAFREELVSVHGDRVRLRPQDEFGPIDIGEVLAELDDPQASVVYCCGPAPLLEAVTVACGARGIGVHVERFMPSAAPKGSEDEAFELELARSGRTINVPADRTIVAALEAAGVTVPTSCEEGICGTCETAVLRGLPEHRDSLLTDEERVLNDTMMPCVSRSRSSRLVLDL</sequence>
<reference evidence="10 11" key="1">
    <citation type="submission" date="2018-11" db="EMBL/GenBank/DDBJ databases">
        <title>Gordonia insulae sp. nov., isolated from an island soil.</title>
        <authorList>
            <person name="Kim Y.S."/>
            <person name="Kim S.B."/>
        </authorList>
    </citation>
    <scope>NUCLEOTIDE SEQUENCE [LARGE SCALE GENOMIC DNA]</scope>
    <source>
        <strain evidence="10 11">MMS17-SY073</strain>
    </source>
</reference>
<keyword evidence="10" id="KW-0223">Dioxygenase</keyword>
<feature type="domain" description="2Fe-2S ferredoxin-type" evidence="8">
    <location>
        <begin position="237"/>
        <end position="322"/>
    </location>
</feature>
<dbReference type="KEGG" id="gom:D7316_02030"/>
<dbReference type="PROSITE" id="PS00197">
    <property type="entry name" value="2FE2S_FER_1"/>
    <property type="match status" value="1"/>
</dbReference>
<keyword evidence="3" id="KW-0001">2Fe-2S</keyword>
<keyword evidence="5 10" id="KW-0560">Oxidoreductase</keyword>
<dbReference type="EMBL" id="CP033972">
    <property type="protein sequence ID" value="AZG45434.1"/>
    <property type="molecule type" value="Genomic_DNA"/>
</dbReference>
<dbReference type="PROSITE" id="PS51085">
    <property type="entry name" value="2FE2S_FER_2"/>
    <property type="match status" value="1"/>
</dbReference>
<evidence type="ECO:0000256" key="7">
    <source>
        <dbReference type="ARBA" id="ARBA00023014"/>
    </source>
</evidence>
<evidence type="ECO:0000313" key="10">
    <source>
        <dbReference type="EMBL" id="AZG45434.1"/>
    </source>
</evidence>
<comment type="cofactor">
    <cofactor evidence="1">
        <name>FAD</name>
        <dbReference type="ChEBI" id="CHEBI:57692"/>
    </cofactor>
</comment>
<protein>
    <submittedName>
        <fullName evidence="10">Phenoxybenzoate dioxygenase subunit beta</fullName>
        <ecNumber evidence="10">1.-.-.-</ecNumber>
    </submittedName>
</protein>
<dbReference type="EC" id="1.-.-.-" evidence="10"/>
<dbReference type="SUPFAM" id="SSF52343">
    <property type="entry name" value="Ferredoxin reductase-like, C-terminal NADP-linked domain"/>
    <property type="match status" value="1"/>
</dbReference>
<dbReference type="PRINTS" id="PR00409">
    <property type="entry name" value="PHDIOXRDTASE"/>
</dbReference>
<dbReference type="InterPro" id="IPR001041">
    <property type="entry name" value="2Fe-2S_ferredoxin-type"/>
</dbReference>
<dbReference type="RefSeq" id="WP_164473759.1">
    <property type="nucleotide sequence ID" value="NZ_CP033972.1"/>
</dbReference>
<dbReference type="InterPro" id="IPR050415">
    <property type="entry name" value="MRET"/>
</dbReference>
<keyword evidence="7" id="KW-0411">Iron-sulfur</keyword>
<dbReference type="Gene3D" id="3.10.20.30">
    <property type="match status" value="1"/>
</dbReference>
<dbReference type="InterPro" id="IPR039261">
    <property type="entry name" value="FNR_nucleotide-bd"/>
</dbReference>
<evidence type="ECO:0000256" key="1">
    <source>
        <dbReference type="ARBA" id="ARBA00001974"/>
    </source>
</evidence>
<evidence type="ECO:0000256" key="3">
    <source>
        <dbReference type="ARBA" id="ARBA00022714"/>
    </source>
</evidence>
<keyword evidence="6" id="KW-0408">Iron</keyword>
<feature type="domain" description="FAD-binding FR-type" evidence="9">
    <location>
        <begin position="8"/>
        <end position="110"/>
    </location>
</feature>
<dbReference type="Pfam" id="PF00111">
    <property type="entry name" value="Fer2"/>
    <property type="match status" value="1"/>
</dbReference>
<accession>A0A3G8JK66</accession>
<evidence type="ECO:0000256" key="5">
    <source>
        <dbReference type="ARBA" id="ARBA00023002"/>
    </source>
</evidence>
<gene>
    <name evidence="10" type="primary">pobB_1</name>
    <name evidence="10" type="ORF">D7316_02030</name>
</gene>
<evidence type="ECO:0000256" key="6">
    <source>
        <dbReference type="ARBA" id="ARBA00023004"/>
    </source>
</evidence>
<organism evidence="10 11">
    <name type="scientific">Gordonia insulae</name>
    <dbReference type="NCBI Taxonomy" id="2420509"/>
    <lineage>
        <taxon>Bacteria</taxon>
        <taxon>Bacillati</taxon>
        <taxon>Actinomycetota</taxon>
        <taxon>Actinomycetes</taxon>
        <taxon>Mycobacteriales</taxon>
        <taxon>Gordoniaceae</taxon>
        <taxon>Gordonia</taxon>
    </lineage>
</organism>
<dbReference type="Pfam" id="PF00970">
    <property type="entry name" value="FAD_binding_6"/>
    <property type="match status" value="1"/>
</dbReference>
<dbReference type="GO" id="GO:0051537">
    <property type="term" value="F:2 iron, 2 sulfur cluster binding"/>
    <property type="evidence" value="ECO:0007669"/>
    <property type="project" value="UniProtKB-KW"/>
</dbReference>
<dbReference type="SUPFAM" id="SSF63380">
    <property type="entry name" value="Riboflavin synthase domain-like"/>
    <property type="match status" value="1"/>
</dbReference>
<keyword evidence="11" id="KW-1185">Reference proteome</keyword>
<dbReference type="Proteomes" id="UP000271469">
    <property type="component" value="Chromosome"/>
</dbReference>
<evidence type="ECO:0000313" key="11">
    <source>
        <dbReference type="Proteomes" id="UP000271469"/>
    </source>
</evidence>
<dbReference type="SUPFAM" id="SSF54292">
    <property type="entry name" value="2Fe-2S ferredoxin-like"/>
    <property type="match status" value="1"/>
</dbReference>
<evidence type="ECO:0000259" key="9">
    <source>
        <dbReference type="PROSITE" id="PS51384"/>
    </source>
</evidence>
<dbReference type="PANTHER" id="PTHR47354:SF1">
    <property type="entry name" value="CARNITINE MONOOXYGENASE REDUCTASE SUBUNIT"/>
    <property type="match status" value="1"/>
</dbReference>
<evidence type="ECO:0000256" key="4">
    <source>
        <dbReference type="ARBA" id="ARBA00022723"/>
    </source>
</evidence>
<keyword evidence="2" id="KW-0285">Flavoprotein</keyword>
<dbReference type="InterPro" id="IPR001433">
    <property type="entry name" value="OxRdtase_FAD/NAD-bd"/>
</dbReference>
<dbReference type="PANTHER" id="PTHR47354">
    <property type="entry name" value="NADH OXIDOREDUCTASE HCR"/>
    <property type="match status" value="1"/>
</dbReference>